<dbReference type="GO" id="GO:0046872">
    <property type="term" value="F:metal ion binding"/>
    <property type="evidence" value="ECO:0007669"/>
    <property type="project" value="UniProtKB-KW"/>
</dbReference>
<dbReference type="PANTHER" id="PTHR43787:SF11">
    <property type="entry name" value="UPF0026 PROTEIN SLR1464"/>
    <property type="match status" value="1"/>
</dbReference>
<comment type="caution">
    <text evidence="8">The sequence shown here is derived from an EMBL/GenBank/DDBJ whole genome shotgun (WGS) entry which is preliminary data.</text>
</comment>
<reference evidence="8" key="1">
    <citation type="journal article" date="2013" name="Environ. Microbiol.">
        <title>Microbiota from the distal guts of lean and obese adolescents exhibit partial functional redundancy besides clear differences in community structure.</title>
        <authorList>
            <person name="Ferrer M."/>
            <person name="Ruiz A."/>
            <person name="Lanza F."/>
            <person name="Haange S.B."/>
            <person name="Oberbach A."/>
            <person name="Till H."/>
            <person name="Bargiela R."/>
            <person name="Campoy C."/>
            <person name="Segura M.T."/>
            <person name="Richter M."/>
            <person name="von Bergen M."/>
            <person name="Seifert J."/>
            <person name="Suarez A."/>
        </authorList>
    </citation>
    <scope>NUCLEOTIDE SEQUENCE</scope>
</reference>
<keyword evidence="5" id="KW-0408">Iron</keyword>
<evidence type="ECO:0000256" key="1">
    <source>
        <dbReference type="ARBA" id="ARBA00001966"/>
    </source>
</evidence>
<keyword evidence="4" id="KW-0479">Metal-binding</keyword>
<dbReference type="InterPro" id="IPR040084">
    <property type="entry name" value="GTPase_Obg"/>
</dbReference>
<dbReference type="InterPro" id="IPR058240">
    <property type="entry name" value="rSAM_sf"/>
</dbReference>
<keyword evidence="6" id="KW-0411">Iron-sulfur</keyword>
<sequence>MTALYSDIIFGPIHSRRLGLSLGVNLLPTQSKLCSFDCIYCECGWNAEHPGARRFNSREDVRTMLGATLRQMVSEGTPPDVITFAGNGEPTMHPDFEAIIDDTIVLRDEICPSARISVLSNATQIGRESVRRALRRVDNNILKLDSAFDDTVRLINNPCGTYSVAEVVKNMKLFDGQMILQTMFLR</sequence>
<evidence type="ECO:0000313" key="8">
    <source>
        <dbReference type="EMBL" id="EKC56121.1"/>
    </source>
</evidence>
<organism evidence="8">
    <name type="scientific">human gut metagenome</name>
    <dbReference type="NCBI Taxonomy" id="408170"/>
    <lineage>
        <taxon>unclassified sequences</taxon>
        <taxon>metagenomes</taxon>
        <taxon>organismal metagenomes</taxon>
    </lineage>
</organism>
<keyword evidence="3" id="KW-0949">S-adenosyl-L-methionine</keyword>
<comment type="cofactor">
    <cofactor evidence="1">
        <name>[4Fe-4S] cluster</name>
        <dbReference type="ChEBI" id="CHEBI:49883"/>
    </cofactor>
</comment>
<dbReference type="AlphaFoldDB" id="K1T9Z7"/>
<dbReference type="Pfam" id="PF04055">
    <property type="entry name" value="Radical_SAM"/>
    <property type="match status" value="1"/>
</dbReference>
<gene>
    <name evidence="8" type="ORF">LEA_14992</name>
</gene>
<dbReference type="InterPro" id="IPR013785">
    <property type="entry name" value="Aldolase_TIM"/>
</dbReference>
<evidence type="ECO:0000256" key="5">
    <source>
        <dbReference type="ARBA" id="ARBA00023004"/>
    </source>
</evidence>
<dbReference type="GO" id="GO:0051539">
    <property type="term" value="F:4 iron, 4 sulfur cluster binding"/>
    <property type="evidence" value="ECO:0007669"/>
    <property type="project" value="UniProtKB-KW"/>
</dbReference>
<feature type="non-terminal residue" evidence="8">
    <location>
        <position position="186"/>
    </location>
</feature>
<accession>K1T9Z7</accession>
<dbReference type="InterPro" id="IPR007197">
    <property type="entry name" value="rSAM"/>
</dbReference>
<evidence type="ECO:0000256" key="4">
    <source>
        <dbReference type="ARBA" id="ARBA00022723"/>
    </source>
</evidence>
<evidence type="ECO:0000256" key="3">
    <source>
        <dbReference type="ARBA" id="ARBA00022691"/>
    </source>
</evidence>
<dbReference type="SUPFAM" id="SSF102114">
    <property type="entry name" value="Radical SAM enzymes"/>
    <property type="match status" value="1"/>
</dbReference>
<keyword evidence="2" id="KW-0004">4Fe-4S</keyword>
<dbReference type="PANTHER" id="PTHR43787">
    <property type="entry name" value="FEMO COFACTOR BIOSYNTHESIS PROTEIN NIFB-RELATED"/>
    <property type="match status" value="1"/>
</dbReference>
<proteinExistence type="predicted"/>
<evidence type="ECO:0000256" key="6">
    <source>
        <dbReference type="ARBA" id="ARBA00023014"/>
    </source>
</evidence>
<dbReference type="SFLD" id="SFLDG01083">
    <property type="entry name" value="Uncharacterised_Radical_SAM_Su"/>
    <property type="match status" value="1"/>
</dbReference>
<protein>
    <submittedName>
        <fullName evidence="8">Fe-S oxidoreductase</fullName>
    </submittedName>
</protein>
<dbReference type="SFLD" id="SFLDS00029">
    <property type="entry name" value="Radical_SAM"/>
    <property type="match status" value="1"/>
</dbReference>
<dbReference type="Gene3D" id="3.20.20.70">
    <property type="entry name" value="Aldolase class I"/>
    <property type="match status" value="1"/>
</dbReference>
<dbReference type="GO" id="GO:0003824">
    <property type="term" value="F:catalytic activity"/>
    <property type="evidence" value="ECO:0007669"/>
    <property type="project" value="InterPro"/>
</dbReference>
<feature type="domain" description="Radical SAM core" evidence="7">
    <location>
        <begin position="34"/>
        <end position="174"/>
    </location>
</feature>
<evidence type="ECO:0000259" key="7">
    <source>
        <dbReference type="Pfam" id="PF04055"/>
    </source>
</evidence>
<evidence type="ECO:0000256" key="2">
    <source>
        <dbReference type="ARBA" id="ARBA00022485"/>
    </source>
</evidence>
<dbReference type="EMBL" id="AJWY01010228">
    <property type="protein sequence ID" value="EKC56121.1"/>
    <property type="molecule type" value="Genomic_DNA"/>
</dbReference>
<dbReference type="CDD" id="cd01335">
    <property type="entry name" value="Radical_SAM"/>
    <property type="match status" value="1"/>
</dbReference>
<name>K1T9Z7_9ZZZZ</name>